<dbReference type="AlphaFoldDB" id="A0A1I2DM89"/>
<feature type="coiled-coil region" evidence="1">
    <location>
        <begin position="38"/>
        <end position="65"/>
    </location>
</feature>
<proteinExistence type="predicted"/>
<keyword evidence="1" id="KW-0175">Coiled coil</keyword>
<evidence type="ECO:0008006" key="5">
    <source>
        <dbReference type="Google" id="ProtNLM"/>
    </source>
</evidence>
<keyword evidence="4" id="KW-1185">Reference proteome</keyword>
<keyword evidence="2" id="KW-1133">Transmembrane helix</keyword>
<name>A0A1I2DM89_9BACT</name>
<feature type="transmembrane region" description="Helical" evidence="2">
    <location>
        <begin position="6"/>
        <end position="23"/>
    </location>
</feature>
<evidence type="ECO:0000256" key="1">
    <source>
        <dbReference type="SAM" id="Coils"/>
    </source>
</evidence>
<dbReference type="RefSeq" id="WP_143090815.1">
    <property type="nucleotide sequence ID" value="NZ_FONY01000007.1"/>
</dbReference>
<dbReference type="Proteomes" id="UP000199513">
    <property type="component" value="Unassembled WGS sequence"/>
</dbReference>
<evidence type="ECO:0000313" key="4">
    <source>
        <dbReference type="Proteomes" id="UP000199513"/>
    </source>
</evidence>
<keyword evidence="2" id="KW-0812">Transmembrane</keyword>
<organism evidence="3 4">
    <name type="scientific">Thermoflexibacter ruber</name>
    <dbReference type="NCBI Taxonomy" id="1003"/>
    <lineage>
        <taxon>Bacteria</taxon>
        <taxon>Pseudomonadati</taxon>
        <taxon>Bacteroidota</taxon>
        <taxon>Cytophagia</taxon>
        <taxon>Cytophagales</taxon>
        <taxon>Thermoflexibacteraceae</taxon>
        <taxon>Thermoflexibacter</taxon>
    </lineage>
</organism>
<evidence type="ECO:0000256" key="2">
    <source>
        <dbReference type="SAM" id="Phobius"/>
    </source>
</evidence>
<evidence type="ECO:0000313" key="3">
    <source>
        <dbReference type="EMBL" id="SFE81715.1"/>
    </source>
</evidence>
<dbReference type="STRING" id="1003.SAMN04488541_100783"/>
<sequence>MGILIPILGIMTGIIAIICGTYVKIQKMKIENLGAGEKQMLLEKINKLEAENQELKERVGNVETIVGGIDLDLLKIGSSTYTK</sequence>
<reference evidence="3 4" key="1">
    <citation type="submission" date="2016-10" db="EMBL/GenBank/DDBJ databases">
        <authorList>
            <person name="de Groot N.N."/>
        </authorList>
    </citation>
    <scope>NUCLEOTIDE SEQUENCE [LARGE SCALE GENOMIC DNA]</scope>
    <source>
        <strain>GEY</strain>
        <strain evidence="4">DSM 9560</strain>
    </source>
</reference>
<gene>
    <name evidence="3" type="ORF">SAMN04488541_100783</name>
</gene>
<protein>
    <recommendedName>
        <fullName evidence="5">Phage shock protein B</fullName>
    </recommendedName>
</protein>
<accession>A0A1I2DM89</accession>
<keyword evidence="2" id="KW-0472">Membrane</keyword>
<dbReference type="EMBL" id="FONY01000007">
    <property type="protein sequence ID" value="SFE81715.1"/>
    <property type="molecule type" value="Genomic_DNA"/>
</dbReference>